<evidence type="ECO:0008006" key="4">
    <source>
        <dbReference type="Google" id="ProtNLM"/>
    </source>
</evidence>
<name>A0A1X6NW15_PORUM</name>
<evidence type="ECO:0000256" key="1">
    <source>
        <dbReference type="SAM" id="MobiDB-lite"/>
    </source>
</evidence>
<evidence type="ECO:0000313" key="2">
    <source>
        <dbReference type="EMBL" id="OSX72809.1"/>
    </source>
</evidence>
<dbReference type="Proteomes" id="UP000218209">
    <property type="component" value="Unassembled WGS sequence"/>
</dbReference>
<sequence length="233" mass="23258">MMAAAAGVELAASLEVGFIARSTTRGAARAGTWCSCRLAAAARAAAAAADASPRGHPAELPRAPPWGRAPPPPVVPTPAAGAAAFTNDPPPDAAPTLPCGAMLSAPPCATGPCPYLRYRCPRGHIITAARASPAAVVCPACTFEGTCGAPHRPKHSIASLKALAASRGGFLLSSAYVNARTPVVWACGAGHAWPATADNVRRGSWCPTCARAASREAGLAGARAAAAARGGRE</sequence>
<feature type="compositionally biased region" description="Pro residues" evidence="1">
    <location>
        <begin position="62"/>
        <end position="72"/>
    </location>
</feature>
<dbReference type="OrthoDB" id="2419021at2759"/>
<gene>
    <name evidence="2" type="ORF">BU14_0403s0010</name>
</gene>
<keyword evidence="3" id="KW-1185">Reference proteome</keyword>
<dbReference type="AlphaFoldDB" id="A0A1X6NW15"/>
<reference evidence="2 3" key="1">
    <citation type="submission" date="2017-03" db="EMBL/GenBank/DDBJ databases">
        <title>WGS assembly of Porphyra umbilicalis.</title>
        <authorList>
            <person name="Brawley S.H."/>
            <person name="Blouin N.A."/>
            <person name="Ficko-Blean E."/>
            <person name="Wheeler G.L."/>
            <person name="Lohr M."/>
            <person name="Goodson H.V."/>
            <person name="Jenkins J.W."/>
            <person name="Blaby-Haas C.E."/>
            <person name="Helliwell K.E."/>
            <person name="Chan C."/>
            <person name="Marriage T."/>
            <person name="Bhattacharya D."/>
            <person name="Klein A.S."/>
            <person name="Badis Y."/>
            <person name="Brodie J."/>
            <person name="Cao Y."/>
            <person name="Collen J."/>
            <person name="Dittami S.M."/>
            <person name="Gachon C.M."/>
            <person name="Green B.R."/>
            <person name="Karpowicz S."/>
            <person name="Kim J.W."/>
            <person name="Kudahl U."/>
            <person name="Lin S."/>
            <person name="Michel G."/>
            <person name="Mittag M."/>
            <person name="Olson B.J."/>
            <person name="Pangilinan J."/>
            <person name="Peng Y."/>
            <person name="Qiu H."/>
            <person name="Shu S."/>
            <person name="Singer J.T."/>
            <person name="Smith A.G."/>
            <person name="Sprecher B.N."/>
            <person name="Wagner V."/>
            <person name="Wang W."/>
            <person name="Wang Z.-Y."/>
            <person name="Yan J."/>
            <person name="Yarish C."/>
            <person name="Zoeuner-Riek S."/>
            <person name="Zhuang Y."/>
            <person name="Zou Y."/>
            <person name="Lindquist E.A."/>
            <person name="Grimwood J."/>
            <person name="Barry K."/>
            <person name="Rokhsar D.S."/>
            <person name="Schmutz J."/>
            <person name="Stiller J.W."/>
            <person name="Grossman A.R."/>
            <person name="Prochnik S.E."/>
        </authorList>
    </citation>
    <scope>NUCLEOTIDE SEQUENCE [LARGE SCALE GENOMIC DNA]</scope>
    <source>
        <strain evidence="2">4086291</strain>
    </source>
</reference>
<dbReference type="EMBL" id="KV919037">
    <property type="protein sequence ID" value="OSX72809.1"/>
    <property type="molecule type" value="Genomic_DNA"/>
</dbReference>
<feature type="region of interest" description="Disordered" evidence="1">
    <location>
        <begin position="50"/>
        <end position="72"/>
    </location>
</feature>
<evidence type="ECO:0000313" key="3">
    <source>
        <dbReference type="Proteomes" id="UP000218209"/>
    </source>
</evidence>
<protein>
    <recommendedName>
        <fullName evidence="4">Zinc-ribbon domain-containing protein</fullName>
    </recommendedName>
</protein>
<proteinExistence type="predicted"/>
<accession>A0A1X6NW15</accession>
<organism evidence="2 3">
    <name type="scientific">Porphyra umbilicalis</name>
    <name type="common">Purple laver</name>
    <name type="synonym">Red alga</name>
    <dbReference type="NCBI Taxonomy" id="2786"/>
    <lineage>
        <taxon>Eukaryota</taxon>
        <taxon>Rhodophyta</taxon>
        <taxon>Bangiophyceae</taxon>
        <taxon>Bangiales</taxon>
        <taxon>Bangiaceae</taxon>
        <taxon>Porphyra</taxon>
    </lineage>
</organism>